<organism evidence="1 2">
    <name type="scientific">Nippostrongylus brasiliensis</name>
    <name type="common">Rat hookworm</name>
    <dbReference type="NCBI Taxonomy" id="27835"/>
    <lineage>
        <taxon>Eukaryota</taxon>
        <taxon>Metazoa</taxon>
        <taxon>Ecdysozoa</taxon>
        <taxon>Nematoda</taxon>
        <taxon>Chromadorea</taxon>
        <taxon>Rhabditida</taxon>
        <taxon>Rhabditina</taxon>
        <taxon>Rhabditomorpha</taxon>
        <taxon>Strongyloidea</taxon>
        <taxon>Heligmosomidae</taxon>
        <taxon>Nippostrongylus</taxon>
    </lineage>
</organism>
<dbReference type="AlphaFoldDB" id="A0A3P7DC49"/>
<sequence length="132" mass="14536">MLRTVIDNVEKDIADSPTNECRSESVNFSISGAVSQRESQAEAEHLHPAILKIGKAFSPNKTVWYALQEWLAPEELASCHIARYVQVAGLAAQHVDIKQRLGVTPEKLYACDDVVTHCEAVTKEGQCNGFVL</sequence>
<name>A0A3P7DC49_NIPBR</name>
<dbReference type="EMBL" id="UYSL01026553">
    <property type="protein sequence ID" value="VDL85617.1"/>
    <property type="molecule type" value="Genomic_DNA"/>
</dbReference>
<reference evidence="1 2" key="1">
    <citation type="submission" date="2018-11" db="EMBL/GenBank/DDBJ databases">
        <authorList>
            <consortium name="Pathogen Informatics"/>
        </authorList>
    </citation>
    <scope>NUCLEOTIDE SEQUENCE [LARGE SCALE GENOMIC DNA]</scope>
</reference>
<dbReference type="Proteomes" id="UP000271162">
    <property type="component" value="Unassembled WGS sequence"/>
</dbReference>
<protein>
    <submittedName>
        <fullName evidence="1">Uncharacterized protein</fullName>
    </submittedName>
</protein>
<accession>A0A3P7DC49</accession>
<keyword evidence="2" id="KW-1185">Reference proteome</keyword>
<evidence type="ECO:0000313" key="2">
    <source>
        <dbReference type="Proteomes" id="UP000271162"/>
    </source>
</evidence>
<gene>
    <name evidence="1" type="ORF">NBR_LOCUS21585</name>
</gene>
<evidence type="ECO:0000313" key="1">
    <source>
        <dbReference type="EMBL" id="VDL85617.1"/>
    </source>
</evidence>
<proteinExistence type="predicted"/>